<evidence type="ECO:0000256" key="6">
    <source>
        <dbReference type="ARBA" id="ARBA00022741"/>
    </source>
</evidence>
<dbReference type="Gene3D" id="1.10.510.10">
    <property type="entry name" value="Transferase(Phosphotransferase) domain 1"/>
    <property type="match status" value="1"/>
</dbReference>
<keyword evidence="7 13" id="KW-0418">Kinase</keyword>
<dbReference type="Pfam" id="PF16797">
    <property type="entry name" value="Fungal_KA1"/>
    <property type="match status" value="1"/>
</dbReference>
<evidence type="ECO:0000256" key="3">
    <source>
        <dbReference type="ARBA" id="ARBA00022527"/>
    </source>
</evidence>
<evidence type="ECO:0000256" key="7">
    <source>
        <dbReference type="ARBA" id="ARBA00022777"/>
    </source>
</evidence>
<protein>
    <recommendedName>
        <fullName evidence="2">non-specific serine/threonine protein kinase</fullName>
        <ecNumber evidence="2">2.7.11.1</ecNumber>
    </recommendedName>
</protein>
<dbReference type="FunFam" id="1.10.510.10:FF:000571">
    <property type="entry name" value="Maternal embryonic leucine zipper kinase"/>
    <property type="match status" value="1"/>
</dbReference>
<feature type="compositionally biased region" description="Polar residues" evidence="11">
    <location>
        <begin position="1060"/>
        <end position="1084"/>
    </location>
</feature>
<proteinExistence type="inferred from homology"/>
<keyword evidence="5" id="KW-0808">Transferase</keyword>
<dbReference type="RefSeq" id="XP_033649536.1">
    <property type="nucleotide sequence ID" value="XM_033794035.1"/>
</dbReference>
<dbReference type="GO" id="GO:0005938">
    <property type="term" value="C:cell cortex"/>
    <property type="evidence" value="ECO:0007669"/>
    <property type="project" value="UniProtKB-ARBA"/>
</dbReference>
<evidence type="ECO:0000256" key="5">
    <source>
        <dbReference type="ARBA" id="ARBA00022679"/>
    </source>
</evidence>
<evidence type="ECO:0000256" key="9">
    <source>
        <dbReference type="ARBA" id="ARBA00047899"/>
    </source>
</evidence>
<dbReference type="Proteomes" id="UP000800097">
    <property type="component" value="Unassembled WGS sequence"/>
</dbReference>
<dbReference type="InterPro" id="IPR000719">
    <property type="entry name" value="Prot_kinase_dom"/>
</dbReference>
<reference evidence="13" key="1">
    <citation type="journal article" date="2020" name="Stud. Mycol.">
        <title>101 Dothideomycetes genomes: a test case for predicting lifestyles and emergence of pathogens.</title>
        <authorList>
            <person name="Haridas S."/>
            <person name="Albert R."/>
            <person name="Binder M."/>
            <person name="Bloem J."/>
            <person name="Labutti K."/>
            <person name="Salamov A."/>
            <person name="Andreopoulos B."/>
            <person name="Baker S."/>
            <person name="Barry K."/>
            <person name="Bills G."/>
            <person name="Bluhm B."/>
            <person name="Cannon C."/>
            <person name="Castanera R."/>
            <person name="Culley D."/>
            <person name="Daum C."/>
            <person name="Ezra D."/>
            <person name="Gonzalez J."/>
            <person name="Henrissat B."/>
            <person name="Kuo A."/>
            <person name="Liang C."/>
            <person name="Lipzen A."/>
            <person name="Lutzoni F."/>
            <person name="Magnuson J."/>
            <person name="Mondo S."/>
            <person name="Nolan M."/>
            <person name="Ohm R."/>
            <person name="Pangilinan J."/>
            <person name="Park H.-J."/>
            <person name="Ramirez L."/>
            <person name="Alfaro M."/>
            <person name="Sun H."/>
            <person name="Tritt A."/>
            <person name="Yoshinaga Y."/>
            <person name="Zwiers L.-H."/>
            <person name="Turgeon B."/>
            <person name="Goodwin S."/>
            <person name="Spatafora J."/>
            <person name="Crous P."/>
            <person name="Grigoriev I."/>
        </authorList>
    </citation>
    <scope>NUCLEOTIDE SEQUENCE</scope>
    <source>
        <strain evidence="13">CBS 379.55</strain>
    </source>
</reference>
<dbReference type="Pfam" id="PF00069">
    <property type="entry name" value="Pkinase"/>
    <property type="match status" value="1"/>
</dbReference>
<evidence type="ECO:0000256" key="2">
    <source>
        <dbReference type="ARBA" id="ARBA00012513"/>
    </source>
</evidence>
<feature type="domain" description="Protein kinase" evidence="12">
    <location>
        <begin position="118"/>
        <end position="400"/>
    </location>
</feature>
<dbReference type="OrthoDB" id="504170at2759"/>
<keyword evidence="14" id="KW-1185">Reference proteome</keyword>
<dbReference type="GO" id="GO:0004674">
    <property type="term" value="F:protein serine/threonine kinase activity"/>
    <property type="evidence" value="ECO:0007669"/>
    <property type="project" value="UniProtKB-KW"/>
</dbReference>
<evidence type="ECO:0000259" key="12">
    <source>
        <dbReference type="PROSITE" id="PS50011"/>
    </source>
</evidence>
<evidence type="ECO:0000256" key="8">
    <source>
        <dbReference type="ARBA" id="ARBA00022840"/>
    </source>
</evidence>
<dbReference type="PROSITE" id="PS00108">
    <property type="entry name" value="PROTEIN_KINASE_ST"/>
    <property type="match status" value="1"/>
</dbReference>
<dbReference type="EMBL" id="ML986529">
    <property type="protein sequence ID" value="KAF2271997.1"/>
    <property type="molecule type" value="Genomic_DNA"/>
</dbReference>
<comment type="similarity">
    <text evidence="1">Belongs to the protein kinase superfamily. CAMK Ser/Thr protein kinase family. NIM1 subfamily.</text>
</comment>
<feature type="compositionally biased region" description="Polar residues" evidence="11">
    <location>
        <begin position="595"/>
        <end position="607"/>
    </location>
</feature>
<dbReference type="InterPro" id="IPR008271">
    <property type="entry name" value="Ser/Thr_kinase_AS"/>
</dbReference>
<accession>A0A6A6J6Z9</accession>
<dbReference type="GeneID" id="54547210"/>
<evidence type="ECO:0000256" key="11">
    <source>
        <dbReference type="SAM" id="MobiDB-lite"/>
    </source>
</evidence>
<dbReference type="SUPFAM" id="SSF56112">
    <property type="entry name" value="Protein kinase-like (PK-like)"/>
    <property type="match status" value="1"/>
</dbReference>
<keyword evidence="8" id="KW-0067">ATP-binding</keyword>
<organism evidence="13 14">
    <name type="scientific">Westerdykella ornata</name>
    <dbReference type="NCBI Taxonomy" id="318751"/>
    <lineage>
        <taxon>Eukaryota</taxon>
        <taxon>Fungi</taxon>
        <taxon>Dikarya</taxon>
        <taxon>Ascomycota</taxon>
        <taxon>Pezizomycotina</taxon>
        <taxon>Dothideomycetes</taxon>
        <taxon>Pleosporomycetidae</taxon>
        <taxon>Pleosporales</taxon>
        <taxon>Sporormiaceae</taxon>
        <taxon>Westerdykella</taxon>
    </lineage>
</organism>
<evidence type="ECO:0000256" key="1">
    <source>
        <dbReference type="ARBA" id="ARBA00010791"/>
    </source>
</evidence>
<evidence type="ECO:0000313" key="13">
    <source>
        <dbReference type="EMBL" id="KAF2271997.1"/>
    </source>
</evidence>
<dbReference type="AlphaFoldDB" id="A0A6A6J6Z9"/>
<dbReference type="PROSITE" id="PS50011">
    <property type="entry name" value="PROTEIN_KINASE_DOM"/>
    <property type="match status" value="1"/>
</dbReference>
<feature type="region of interest" description="Disordered" evidence="11">
    <location>
        <begin position="943"/>
        <end position="1040"/>
    </location>
</feature>
<feature type="compositionally biased region" description="Basic and acidic residues" evidence="11">
    <location>
        <begin position="84"/>
        <end position="96"/>
    </location>
</feature>
<feature type="compositionally biased region" description="Low complexity" evidence="11">
    <location>
        <begin position="98"/>
        <end position="107"/>
    </location>
</feature>
<feature type="compositionally biased region" description="Basic and acidic residues" evidence="11">
    <location>
        <begin position="985"/>
        <end position="999"/>
    </location>
</feature>
<keyword evidence="4" id="KW-0597">Phosphoprotein</keyword>
<feature type="region of interest" description="Disordered" evidence="11">
    <location>
        <begin position="1"/>
        <end position="113"/>
    </location>
</feature>
<dbReference type="InterPro" id="IPR011009">
    <property type="entry name" value="Kinase-like_dom_sf"/>
</dbReference>
<dbReference type="InterPro" id="IPR043024">
    <property type="entry name" value="KA1_sf_fungal"/>
</dbReference>
<keyword evidence="3" id="KW-0723">Serine/threonine-protein kinase</keyword>
<dbReference type="SMART" id="SM00220">
    <property type="entry name" value="S_TKc"/>
    <property type="match status" value="1"/>
</dbReference>
<keyword evidence="6" id="KW-0547">Nucleotide-binding</keyword>
<feature type="compositionally biased region" description="Low complexity" evidence="11">
    <location>
        <begin position="608"/>
        <end position="655"/>
    </location>
</feature>
<sequence length="1275" mass="142792">MSTQQARQRRQPLGDATHRANERSTARPRPEKPSSGRIAISSPRQLPHNESLVPNSNGTLTVRHGLQAPSPGPENKRISAVVNEETRPHNPKRDSEISNASTNASNSARRRKTHIGPWQLGKTIGRGGCSRVRIVRHSLTGEHGAAKIISKTIAEQVRALSLANLCESAANGDPSLAGSGCKLIPFGLEREICIMKLLDHPNIVRLHDIWENRNEIYLIMEYVEGGELFHYIGEQGMLEEIEVVFLFRQILAALEYCHRLHIHHRDLKPENILLDRRTMQIKLVDFGMAALQPQGKMLTTPCGSPHYAAPEVIMTTSYDGAKADIWSCGVILFVMLTGDSPFHGAGEEGDLRSLFTAIARADYVMPDTLSSEAQDLIRRILVPDPKRRLSIEAIWRHPFMHKYDSNPALGGEKAKFEHWVGARPSLTAMGWEPLDKSTIDREIFRYLRTLWHSESEEVLMTRLLSDKNNDEKYFYSALAKYRNEQLEDYSPGAQAISYSTSDHHHHVQPPRERERVQRSQSAFSILNDEHMYSKHSFYEPPPSEASYDPFRASRAPLMPQKARSLNQNITVHRGSGSSCSSRKLRPATALGHYRTGSSLRIQTLRQNSNRQSSAVSRGSSKRSGLSSVRSGPSTRSQRSAVVARRSVSRSSMATSHWPSSPPVFRSGSRSGSARRRVSFSHPGHSSVCSTPRAPMTETPTPPNRFVSVKAASPLIPRVRMRKPDSPNKYIQSEARKVSMELGKVMEEAFNRSSLEVGSSVRSSVAEPKGTYGSGCDTPPTSLSTARDSTGSNFVTPLNNSLRSRPLPPIPDETPTSFLQRKLAETREQIAMRLEREGKDISQYQEALDNLDRLLQPVNNGNKRTCSAPTKSPELPVISEETKTDGDRYNSRAVTDPVRPLLRGHRSAFEQSNTIRLVDDSPAHVAPLNIRKRSGASTVARGANEGLRWAETPPRPQIPGQPRKTSDLRVFPLPNTHLAPVASVRPDLKEKEKEKRKEKEKEEEEERTLKKRKSLWFRRNGDGKENEQPIQPKPSTGRLRIPEAWQGLDDRLERGAVNPPKTAQSDSNSSEFPMRNSATTAGKQQTIKERKSFLGLFGKKTKEEKGKGSLEIRSEFSTSSIFSGSDFTDDGPGAARSAGSHTNWFYRFLNIKPASRVLCFRVSRGRARGDMVRLLRDWQRFGVRDVTYNREANTIHFRIDKNNHLKIKPVSVVIEIFVVLEHGRRARLCVARFTQTKGAASSFRKVTDIVEDVFRARDMVVQDETKRAAMCALLGA</sequence>
<comment type="catalytic activity">
    <reaction evidence="9">
        <text>L-threonyl-[protein] + ATP = O-phospho-L-threonyl-[protein] + ADP + H(+)</text>
        <dbReference type="Rhea" id="RHEA:46608"/>
        <dbReference type="Rhea" id="RHEA-COMP:11060"/>
        <dbReference type="Rhea" id="RHEA-COMP:11605"/>
        <dbReference type="ChEBI" id="CHEBI:15378"/>
        <dbReference type="ChEBI" id="CHEBI:30013"/>
        <dbReference type="ChEBI" id="CHEBI:30616"/>
        <dbReference type="ChEBI" id="CHEBI:61977"/>
        <dbReference type="ChEBI" id="CHEBI:456216"/>
        <dbReference type="EC" id="2.7.11.1"/>
    </reaction>
</comment>
<dbReference type="Gene3D" id="3.30.310.220">
    <property type="entry name" value="Fungal kinase associated-1 domain"/>
    <property type="match status" value="1"/>
</dbReference>
<feature type="compositionally biased region" description="Polar residues" evidence="11">
    <location>
        <begin position="563"/>
        <end position="581"/>
    </location>
</feature>
<dbReference type="PANTHER" id="PTHR24346">
    <property type="entry name" value="MAP/MICROTUBULE AFFINITY-REGULATING KINASE"/>
    <property type="match status" value="1"/>
</dbReference>
<feature type="region of interest" description="Disordered" evidence="11">
    <location>
        <begin position="763"/>
        <end position="792"/>
    </location>
</feature>
<evidence type="ECO:0000313" key="14">
    <source>
        <dbReference type="Proteomes" id="UP000800097"/>
    </source>
</evidence>
<name>A0A6A6J6Z9_WESOR</name>
<feature type="compositionally biased region" description="Basic and acidic residues" evidence="11">
    <location>
        <begin position="16"/>
        <end position="34"/>
    </location>
</feature>
<dbReference type="PANTHER" id="PTHR24346:SF110">
    <property type="entry name" value="NON-SPECIFIC SERINE_THREONINE PROTEIN KINASE"/>
    <property type="match status" value="1"/>
</dbReference>
<feature type="region of interest" description="Disordered" evidence="11">
    <location>
        <begin position="563"/>
        <end position="705"/>
    </location>
</feature>
<dbReference type="GO" id="GO:0035556">
    <property type="term" value="P:intracellular signal transduction"/>
    <property type="evidence" value="ECO:0007669"/>
    <property type="project" value="TreeGrafter"/>
</dbReference>
<dbReference type="InterPro" id="IPR031850">
    <property type="entry name" value="Fungal_KA1_dom"/>
</dbReference>
<gene>
    <name evidence="13" type="ORF">EI97DRAFT_239373</name>
</gene>
<dbReference type="GO" id="GO:0005524">
    <property type="term" value="F:ATP binding"/>
    <property type="evidence" value="ECO:0007669"/>
    <property type="project" value="UniProtKB-KW"/>
</dbReference>
<evidence type="ECO:0000256" key="10">
    <source>
        <dbReference type="ARBA" id="ARBA00048679"/>
    </source>
</evidence>
<feature type="region of interest" description="Disordered" evidence="11">
    <location>
        <begin position="1053"/>
        <end position="1084"/>
    </location>
</feature>
<comment type="catalytic activity">
    <reaction evidence="10">
        <text>L-seryl-[protein] + ATP = O-phospho-L-seryl-[protein] + ADP + H(+)</text>
        <dbReference type="Rhea" id="RHEA:17989"/>
        <dbReference type="Rhea" id="RHEA-COMP:9863"/>
        <dbReference type="Rhea" id="RHEA-COMP:11604"/>
        <dbReference type="ChEBI" id="CHEBI:15378"/>
        <dbReference type="ChEBI" id="CHEBI:29999"/>
        <dbReference type="ChEBI" id="CHEBI:30616"/>
        <dbReference type="ChEBI" id="CHEBI:83421"/>
        <dbReference type="ChEBI" id="CHEBI:456216"/>
        <dbReference type="EC" id="2.7.11.1"/>
    </reaction>
</comment>
<dbReference type="EC" id="2.7.11.1" evidence="2"/>
<evidence type="ECO:0000256" key="4">
    <source>
        <dbReference type="ARBA" id="ARBA00022553"/>
    </source>
</evidence>
<feature type="compositionally biased region" description="Polar residues" evidence="11">
    <location>
        <begin position="778"/>
        <end position="792"/>
    </location>
</feature>